<evidence type="ECO:0000256" key="2">
    <source>
        <dbReference type="SAM" id="SignalP"/>
    </source>
</evidence>
<name>A0AAN6XUU4_9PEZI</name>
<evidence type="ECO:0000256" key="1">
    <source>
        <dbReference type="SAM" id="MobiDB-lite"/>
    </source>
</evidence>
<gene>
    <name evidence="3" type="ORF">QBC37DRAFT_98761</name>
</gene>
<proteinExistence type="predicted"/>
<reference evidence="3" key="1">
    <citation type="journal article" date="2023" name="Mol. Phylogenet. Evol.">
        <title>Genome-scale phylogeny and comparative genomics of the fungal order Sordariales.</title>
        <authorList>
            <person name="Hensen N."/>
            <person name="Bonometti L."/>
            <person name="Westerberg I."/>
            <person name="Brannstrom I.O."/>
            <person name="Guillou S."/>
            <person name="Cros-Aarteil S."/>
            <person name="Calhoun S."/>
            <person name="Haridas S."/>
            <person name="Kuo A."/>
            <person name="Mondo S."/>
            <person name="Pangilinan J."/>
            <person name="Riley R."/>
            <person name="LaButti K."/>
            <person name="Andreopoulos B."/>
            <person name="Lipzen A."/>
            <person name="Chen C."/>
            <person name="Yan M."/>
            <person name="Daum C."/>
            <person name="Ng V."/>
            <person name="Clum A."/>
            <person name="Steindorff A."/>
            <person name="Ohm R.A."/>
            <person name="Martin F."/>
            <person name="Silar P."/>
            <person name="Natvig D.O."/>
            <person name="Lalanne C."/>
            <person name="Gautier V."/>
            <person name="Ament-Velasquez S.L."/>
            <person name="Kruys A."/>
            <person name="Hutchinson M.I."/>
            <person name="Powell A.J."/>
            <person name="Barry K."/>
            <person name="Miller A.N."/>
            <person name="Grigoriev I.V."/>
            <person name="Debuchy R."/>
            <person name="Gladieux P."/>
            <person name="Hiltunen Thoren M."/>
            <person name="Johannesson H."/>
        </authorList>
    </citation>
    <scope>NUCLEOTIDE SEQUENCE</scope>
    <source>
        <strain evidence="3">PSN293</strain>
    </source>
</reference>
<evidence type="ECO:0000313" key="3">
    <source>
        <dbReference type="EMBL" id="KAK4207304.1"/>
    </source>
</evidence>
<feature type="signal peptide" evidence="2">
    <location>
        <begin position="1"/>
        <end position="18"/>
    </location>
</feature>
<comment type="caution">
    <text evidence="3">The sequence shown here is derived from an EMBL/GenBank/DDBJ whole genome shotgun (WGS) entry which is preliminary data.</text>
</comment>
<accession>A0AAN6XUU4</accession>
<keyword evidence="4" id="KW-1185">Reference proteome</keyword>
<reference evidence="3" key="2">
    <citation type="submission" date="2023-05" db="EMBL/GenBank/DDBJ databases">
        <authorList>
            <consortium name="Lawrence Berkeley National Laboratory"/>
            <person name="Steindorff A."/>
            <person name="Hensen N."/>
            <person name="Bonometti L."/>
            <person name="Westerberg I."/>
            <person name="Brannstrom I.O."/>
            <person name="Guillou S."/>
            <person name="Cros-Aarteil S."/>
            <person name="Calhoun S."/>
            <person name="Haridas S."/>
            <person name="Kuo A."/>
            <person name="Mondo S."/>
            <person name="Pangilinan J."/>
            <person name="Riley R."/>
            <person name="Labutti K."/>
            <person name="Andreopoulos B."/>
            <person name="Lipzen A."/>
            <person name="Chen C."/>
            <person name="Yanf M."/>
            <person name="Daum C."/>
            <person name="Ng V."/>
            <person name="Clum A."/>
            <person name="Ohm R."/>
            <person name="Martin F."/>
            <person name="Silar P."/>
            <person name="Natvig D."/>
            <person name="Lalanne C."/>
            <person name="Gautier V."/>
            <person name="Ament-Velasquez S.L."/>
            <person name="Kruys A."/>
            <person name="Hutchinson M.I."/>
            <person name="Powell A.J."/>
            <person name="Barry K."/>
            <person name="Miller A.N."/>
            <person name="Grigoriev I.V."/>
            <person name="Debuchy R."/>
            <person name="Gladieux P."/>
            <person name="Thoren M.H."/>
            <person name="Johannesson H."/>
        </authorList>
    </citation>
    <scope>NUCLEOTIDE SEQUENCE</scope>
    <source>
        <strain evidence="3">PSN293</strain>
    </source>
</reference>
<sequence>MKVTYSILFALQAISVIAAPAPKKAVAEEVASAVVTATGAVATATGAAGVAAPAAPTAPAAVTPPATGGGAAEEEKDENEIEQEAQFGAVVNVGANIKTDTLFPPGKVGRFEVEIQNNRPRLLRVSENKTPAPAPPGFTNLEGVSWRVEIGGGGSRGFQLAKIDYIANAGATTDISKGQIGRLCRETNSFVIGEGVGELEFEVEENELTVKVDNLVGEWAVFLPVAAGAGAGAAAPAAPASPAAAPLTQEAALEGLTGCEAGTLCRNVLDLLLADAKAAAK</sequence>
<feature type="compositionally biased region" description="Low complexity" evidence="1">
    <location>
        <begin position="53"/>
        <end position="66"/>
    </location>
</feature>
<evidence type="ECO:0000313" key="4">
    <source>
        <dbReference type="Proteomes" id="UP001301769"/>
    </source>
</evidence>
<feature type="compositionally biased region" description="Acidic residues" evidence="1">
    <location>
        <begin position="72"/>
        <end position="81"/>
    </location>
</feature>
<dbReference type="EMBL" id="MU858304">
    <property type="protein sequence ID" value="KAK4207304.1"/>
    <property type="molecule type" value="Genomic_DNA"/>
</dbReference>
<feature type="region of interest" description="Disordered" evidence="1">
    <location>
        <begin position="53"/>
        <end position="81"/>
    </location>
</feature>
<keyword evidence="2" id="KW-0732">Signal</keyword>
<feature type="chain" id="PRO_5042988756" evidence="2">
    <location>
        <begin position="19"/>
        <end position="281"/>
    </location>
</feature>
<dbReference type="Proteomes" id="UP001301769">
    <property type="component" value="Unassembled WGS sequence"/>
</dbReference>
<protein>
    <submittedName>
        <fullName evidence="3">Uncharacterized protein</fullName>
    </submittedName>
</protein>
<dbReference type="AlphaFoldDB" id="A0AAN6XUU4"/>
<organism evidence="3 4">
    <name type="scientific">Rhypophila decipiens</name>
    <dbReference type="NCBI Taxonomy" id="261697"/>
    <lineage>
        <taxon>Eukaryota</taxon>
        <taxon>Fungi</taxon>
        <taxon>Dikarya</taxon>
        <taxon>Ascomycota</taxon>
        <taxon>Pezizomycotina</taxon>
        <taxon>Sordariomycetes</taxon>
        <taxon>Sordariomycetidae</taxon>
        <taxon>Sordariales</taxon>
        <taxon>Naviculisporaceae</taxon>
        <taxon>Rhypophila</taxon>
    </lineage>
</organism>